<feature type="domain" description="HTH tetR-type" evidence="5">
    <location>
        <begin position="6"/>
        <end position="66"/>
    </location>
</feature>
<evidence type="ECO:0000313" key="6">
    <source>
        <dbReference type="EMBL" id="GAA3819345.1"/>
    </source>
</evidence>
<dbReference type="InterPro" id="IPR036271">
    <property type="entry name" value="Tet_transcr_reg_TetR-rel_C_sf"/>
</dbReference>
<dbReference type="Proteomes" id="UP001500888">
    <property type="component" value="Unassembled WGS sequence"/>
</dbReference>
<name>A0ABP7IIX1_9ACTN</name>
<accession>A0ABP7IIX1</accession>
<keyword evidence="3" id="KW-0804">Transcription</keyword>
<dbReference type="SUPFAM" id="SSF46689">
    <property type="entry name" value="Homeodomain-like"/>
    <property type="match status" value="1"/>
</dbReference>
<dbReference type="Gene3D" id="1.10.357.10">
    <property type="entry name" value="Tetracycline Repressor, domain 2"/>
    <property type="match status" value="1"/>
</dbReference>
<feature type="DNA-binding region" description="H-T-H motif" evidence="4">
    <location>
        <begin position="29"/>
        <end position="48"/>
    </location>
</feature>
<gene>
    <name evidence="6" type="ORF">GCM10022226_44830</name>
</gene>
<keyword evidence="2 4" id="KW-0238">DNA-binding</keyword>
<dbReference type="InterPro" id="IPR009057">
    <property type="entry name" value="Homeodomain-like_sf"/>
</dbReference>
<dbReference type="InterPro" id="IPR011075">
    <property type="entry name" value="TetR_C"/>
</dbReference>
<dbReference type="EMBL" id="BAAAZR010000010">
    <property type="protein sequence ID" value="GAA3819345.1"/>
    <property type="molecule type" value="Genomic_DNA"/>
</dbReference>
<evidence type="ECO:0000256" key="2">
    <source>
        <dbReference type="ARBA" id="ARBA00023125"/>
    </source>
</evidence>
<dbReference type="Pfam" id="PF00440">
    <property type="entry name" value="TetR_N"/>
    <property type="match status" value="1"/>
</dbReference>
<dbReference type="SUPFAM" id="SSF48498">
    <property type="entry name" value="Tetracyclin repressor-like, C-terminal domain"/>
    <property type="match status" value="1"/>
</dbReference>
<dbReference type="InterPro" id="IPR001647">
    <property type="entry name" value="HTH_TetR"/>
</dbReference>
<keyword evidence="7" id="KW-1185">Reference proteome</keyword>
<keyword evidence="1" id="KW-0805">Transcription regulation</keyword>
<dbReference type="PANTHER" id="PTHR30055:SF234">
    <property type="entry name" value="HTH-TYPE TRANSCRIPTIONAL REGULATOR BETI"/>
    <property type="match status" value="1"/>
</dbReference>
<dbReference type="Pfam" id="PF16925">
    <property type="entry name" value="TetR_C_13"/>
    <property type="match status" value="1"/>
</dbReference>
<sequence>MARPRTVSDEEILAAVTRVVGRTGPGRLTLAAVAEEAGIAPATLVQRFGSKRALLLGLHKGDAQAVRERLREAGEEHGPVLETLVTNLIALAAPVAEPVAFSNHLAVLHQDLSDPEFHAQARAHARAMREEIEDLLRQAVAAGELRRVDLAQLARSVQTTYNGALITWAVHREAPLESWLRRELDALLSPWRADGA</sequence>
<protein>
    <submittedName>
        <fullName evidence="6">TetR/AcrR family transcriptional regulator</fullName>
    </submittedName>
</protein>
<comment type="caution">
    <text evidence="6">The sequence shown here is derived from an EMBL/GenBank/DDBJ whole genome shotgun (WGS) entry which is preliminary data.</text>
</comment>
<evidence type="ECO:0000256" key="3">
    <source>
        <dbReference type="ARBA" id="ARBA00023163"/>
    </source>
</evidence>
<evidence type="ECO:0000313" key="7">
    <source>
        <dbReference type="Proteomes" id="UP001500888"/>
    </source>
</evidence>
<dbReference type="InterPro" id="IPR050109">
    <property type="entry name" value="HTH-type_TetR-like_transc_reg"/>
</dbReference>
<evidence type="ECO:0000256" key="4">
    <source>
        <dbReference type="PROSITE-ProRule" id="PRU00335"/>
    </source>
</evidence>
<dbReference type="PANTHER" id="PTHR30055">
    <property type="entry name" value="HTH-TYPE TRANSCRIPTIONAL REGULATOR RUTR"/>
    <property type="match status" value="1"/>
</dbReference>
<dbReference type="PROSITE" id="PS50977">
    <property type="entry name" value="HTH_TETR_2"/>
    <property type="match status" value="1"/>
</dbReference>
<evidence type="ECO:0000256" key="1">
    <source>
        <dbReference type="ARBA" id="ARBA00023015"/>
    </source>
</evidence>
<organism evidence="6 7">
    <name type="scientific">Sphaerisporangium flaviroseum</name>
    <dbReference type="NCBI Taxonomy" id="509199"/>
    <lineage>
        <taxon>Bacteria</taxon>
        <taxon>Bacillati</taxon>
        <taxon>Actinomycetota</taxon>
        <taxon>Actinomycetes</taxon>
        <taxon>Streptosporangiales</taxon>
        <taxon>Streptosporangiaceae</taxon>
        <taxon>Sphaerisporangium</taxon>
    </lineage>
</organism>
<reference evidence="7" key="1">
    <citation type="journal article" date="2019" name="Int. J. Syst. Evol. Microbiol.">
        <title>The Global Catalogue of Microorganisms (GCM) 10K type strain sequencing project: providing services to taxonomists for standard genome sequencing and annotation.</title>
        <authorList>
            <consortium name="The Broad Institute Genomics Platform"/>
            <consortium name="The Broad Institute Genome Sequencing Center for Infectious Disease"/>
            <person name="Wu L."/>
            <person name="Ma J."/>
        </authorList>
    </citation>
    <scope>NUCLEOTIDE SEQUENCE [LARGE SCALE GENOMIC DNA]</scope>
    <source>
        <strain evidence="7">JCM 16908</strain>
    </source>
</reference>
<evidence type="ECO:0000259" key="5">
    <source>
        <dbReference type="PROSITE" id="PS50977"/>
    </source>
</evidence>
<dbReference type="RefSeq" id="WP_344943389.1">
    <property type="nucleotide sequence ID" value="NZ_BAAAZR010000010.1"/>
</dbReference>
<proteinExistence type="predicted"/>